<dbReference type="EMBL" id="LAFY01000370">
    <property type="protein sequence ID" value="KJX98993.1"/>
    <property type="molecule type" value="Genomic_DNA"/>
</dbReference>
<feature type="compositionally biased region" description="Acidic residues" evidence="3">
    <location>
        <begin position="89"/>
        <end position="114"/>
    </location>
</feature>
<organism evidence="6 7">
    <name type="scientific">Zymoseptoria brevis</name>
    <dbReference type="NCBI Taxonomy" id="1047168"/>
    <lineage>
        <taxon>Eukaryota</taxon>
        <taxon>Fungi</taxon>
        <taxon>Dikarya</taxon>
        <taxon>Ascomycota</taxon>
        <taxon>Pezizomycotina</taxon>
        <taxon>Dothideomycetes</taxon>
        <taxon>Dothideomycetidae</taxon>
        <taxon>Mycosphaerellales</taxon>
        <taxon>Mycosphaerellaceae</taxon>
        <taxon>Zymoseptoria</taxon>
    </lineage>
</organism>
<dbReference type="Pfam" id="PF13339">
    <property type="entry name" value="AATF-Che1"/>
    <property type="match status" value="1"/>
</dbReference>
<dbReference type="OrthoDB" id="5783963at2759"/>
<dbReference type="STRING" id="1047168.A0A0F4GP46"/>
<evidence type="ECO:0000259" key="4">
    <source>
        <dbReference type="Pfam" id="PF08164"/>
    </source>
</evidence>
<dbReference type="PANTHER" id="PTHR15565">
    <property type="entry name" value="AATF PROTEIN APOPTOSIS ANTAGONIZING TRANSCRIPTION FACTOR"/>
    <property type="match status" value="1"/>
</dbReference>
<keyword evidence="7" id="KW-1185">Reference proteome</keyword>
<feature type="domain" description="AATF leucine zipper-containing" evidence="5">
    <location>
        <begin position="188"/>
        <end position="311"/>
    </location>
</feature>
<feature type="compositionally biased region" description="Acidic residues" evidence="3">
    <location>
        <begin position="122"/>
        <end position="134"/>
    </location>
</feature>
<dbReference type="GO" id="GO:0005730">
    <property type="term" value="C:nucleolus"/>
    <property type="evidence" value="ECO:0007669"/>
    <property type="project" value="TreeGrafter"/>
</dbReference>
<dbReference type="AlphaFoldDB" id="A0A0F4GP46"/>
<evidence type="ECO:0000256" key="1">
    <source>
        <dbReference type="ARBA" id="ARBA00008966"/>
    </source>
</evidence>
<feature type="compositionally biased region" description="Acidic residues" evidence="3">
    <location>
        <begin position="469"/>
        <end position="480"/>
    </location>
</feature>
<reference evidence="6 7" key="1">
    <citation type="submission" date="2015-03" db="EMBL/GenBank/DDBJ databases">
        <title>RNA-seq based gene annotation and comparative genomics of four Zymoseptoria species reveal species-specific pathogenicity related genes and transposable element activity.</title>
        <authorList>
            <person name="Grandaubert J."/>
            <person name="Bhattacharyya A."/>
            <person name="Stukenbrock E.H."/>
        </authorList>
    </citation>
    <scope>NUCLEOTIDE SEQUENCE [LARGE SCALE GENOMIC DNA]</scope>
    <source>
        <strain evidence="6 7">Zb18110</strain>
    </source>
</reference>
<accession>A0A0F4GP46</accession>
<gene>
    <name evidence="6" type="ORF">TI39_contig378g00006</name>
</gene>
<feature type="region of interest" description="Disordered" evidence="3">
    <location>
        <begin position="469"/>
        <end position="489"/>
    </location>
</feature>
<feature type="compositionally biased region" description="Basic and acidic residues" evidence="3">
    <location>
        <begin position="157"/>
        <end position="175"/>
    </location>
</feature>
<name>A0A0F4GP46_9PEZI</name>
<sequence length="489" mass="54071">MAPNRGRNRAAKFEALVETGGKDFDPEADDVPAADSSDNEDAGSSDEDNDEEAAREHYVAVGKSKLRKPKEVALGPAYVGRKVGRDALEREDDDDMLEGMESEEEEEEEEDSEDGFGQQQEGSEEGSEEDEDDVGNGTSDTEMSDVDEEEEEATNGEDAKLKKELSKAMGDDMKRSVTASISQASKEDAEKGRAVKKQRTAFDSLLNARMKLQKSLIATNTLVGLPAEQIQDEKSEASDALLAAETAAFNLWNSLNTFREDLLSARAPSKKRKRTNFTSSTPTSTLLDHLTTQESASLSHRNAVLQKWSLKSQGPTVQTSSSRLITQTSTQTTIIDVLDSHLSNPARLLSRTQQPRSCAPLQLSESLSSDAKIYDDADFYSVLLKELLEQKSADSITASAIDVGYQVRKEAKTKKNVDTKASKGRKLRYTVHEKLQNFMAPEDRGRWGERQAEELFGSLFGQRVGLDEEEVERDDDEAKEEEGLMLFRS</sequence>
<evidence type="ECO:0000313" key="6">
    <source>
        <dbReference type="EMBL" id="KJX98993.1"/>
    </source>
</evidence>
<dbReference type="GO" id="GO:0000462">
    <property type="term" value="P:maturation of SSU-rRNA from tricistronic rRNA transcript (SSU-rRNA, 5.8S rRNA, LSU-rRNA)"/>
    <property type="evidence" value="ECO:0007669"/>
    <property type="project" value="TreeGrafter"/>
</dbReference>
<dbReference type="InterPro" id="IPR025160">
    <property type="entry name" value="AATF"/>
</dbReference>
<feature type="compositionally biased region" description="Acidic residues" evidence="3">
    <location>
        <begin position="142"/>
        <end position="155"/>
    </location>
</feature>
<evidence type="ECO:0000256" key="2">
    <source>
        <dbReference type="ARBA" id="ARBA00013850"/>
    </source>
</evidence>
<dbReference type="InterPro" id="IPR039223">
    <property type="entry name" value="AATF/Bfr2"/>
</dbReference>
<evidence type="ECO:0000313" key="7">
    <source>
        <dbReference type="Proteomes" id="UP000033647"/>
    </source>
</evidence>
<protein>
    <recommendedName>
        <fullName evidence="2">Protein BFR2</fullName>
    </recommendedName>
</protein>
<feature type="region of interest" description="Disordered" evidence="3">
    <location>
        <begin position="1"/>
        <end position="195"/>
    </location>
</feature>
<proteinExistence type="inferred from homology"/>
<dbReference type="Pfam" id="PF08164">
    <property type="entry name" value="TRAUB"/>
    <property type="match status" value="1"/>
</dbReference>
<dbReference type="Proteomes" id="UP000033647">
    <property type="component" value="Unassembled WGS sequence"/>
</dbReference>
<evidence type="ECO:0000256" key="3">
    <source>
        <dbReference type="SAM" id="MobiDB-lite"/>
    </source>
</evidence>
<comment type="caution">
    <text evidence="6">The sequence shown here is derived from an EMBL/GenBank/DDBJ whole genome shotgun (WGS) entry which is preliminary data.</text>
</comment>
<evidence type="ECO:0000259" key="5">
    <source>
        <dbReference type="Pfam" id="PF13339"/>
    </source>
</evidence>
<feature type="compositionally biased region" description="Basic residues" evidence="3">
    <location>
        <begin position="1"/>
        <end position="10"/>
    </location>
</feature>
<feature type="domain" description="Apoptosis-antagonizing transcription factor C-terminal" evidence="4">
    <location>
        <begin position="380"/>
        <end position="460"/>
    </location>
</feature>
<feature type="compositionally biased region" description="Acidic residues" evidence="3">
    <location>
        <begin position="26"/>
        <end position="51"/>
    </location>
</feature>
<dbReference type="PANTHER" id="PTHR15565:SF0">
    <property type="entry name" value="PROTEIN AATF"/>
    <property type="match status" value="1"/>
</dbReference>
<comment type="similarity">
    <text evidence="1">Belongs to the AATF family.</text>
</comment>
<dbReference type="InterPro" id="IPR012617">
    <property type="entry name" value="AATF_C"/>
</dbReference>